<accession>A0A5E4MRU9</accession>
<dbReference type="EMBL" id="CABPRJ010001037">
    <property type="protein sequence ID" value="VVC35008.1"/>
    <property type="molecule type" value="Genomic_DNA"/>
</dbReference>
<name>A0A5E4MRU9_9HEMI</name>
<evidence type="ECO:0000256" key="1">
    <source>
        <dbReference type="SAM" id="MobiDB-lite"/>
    </source>
</evidence>
<reference evidence="2 3" key="1">
    <citation type="submission" date="2019-08" db="EMBL/GenBank/DDBJ databases">
        <authorList>
            <person name="Alioto T."/>
            <person name="Alioto T."/>
            <person name="Gomez Garrido J."/>
        </authorList>
    </citation>
    <scope>NUCLEOTIDE SEQUENCE [LARGE SCALE GENOMIC DNA]</scope>
</reference>
<organism evidence="2 3">
    <name type="scientific">Cinara cedri</name>
    <dbReference type="NCBI Taxonomy" id="506608"/>
    <lineage>
        <taxon>Eukaryota</taxon>
        <taxon>Metazoa</taxon>
        <taxon>Ecdysozoa</taxon>
        <taxon>Arthropoda</taxon>
        <taxon>Hexapoda</taxon>
        <taxon>Insecta</taxon>
        <taxon>Pterygota</taxon>
        <taxon>Neoptera</taxon>
        <taxon>Paraneoptera</taxon>
        <taxon>Hemiptera</taxon>
        <taxon>Sternorrhyncha</taxon>
        <taxon>Aphidomorpha</taxon>
        <taxon>Aphidoidea</taxon>
        <taxon>Aphididae</taxon>
        <taxon>Lachninae</taxon>
        <taxon>Cinara</taxon>
    </lineage>
</organism>
<feature type="compositionally biased region" description="Basic residues" evidence="1">
    <location>
        <begin position="433"/>
        <end position="442"/>
    </location>
</feature>
<feature type="compositionally biased region" description="Polar residues" evidence="1">
    <location>
        <begin position="415"/>
        <end position="425"/>
    </location>
</feature>
<evidence type="ECO:0000313" key="2">
    <source>
        <dbReference type="EMBL" id="VVC35008.1"/>
    </source>
</evidence>
<keyword evidence="3" id="KW-1185">Reference proteome</keyword>
<protein>
    <submittedName>
        <fullName evidence="2">Uncharacterized protein</fullName>
    </submittedName>
</protein>
<gene>
    <name evidence="2" type="ORF">CINCED_3A016923</name>
</gene>
<dbReference type="OrthoDB" id="10220027at2759"/>
<sequence>METAEQHRKFVAEIDKKMKKLSLKIHSDKVNAGDDKQAALNACRSLIKNASEFFLDYIHADFKYEHYNKMKINSLGVINLLNVRFLAKLGPISRIKQEEIITYTHKFLKASRSSLEQFIKSRSCDGYSSDWAQYTFEQHRDDALNYLTSCIEGCEKFDSQCEEILEECRQDAKLHDLLYDSIFDMSYKNNKQLEQLYKLKEFANNALLGTIGIIEMREMDEYMALPFAMYVGALALCSNAPEGKKDDDISCIWWLVEKLFSCVPANMLFNVPSISFSSPFFSLDVGKKGENLNKVLINLASYLDVRKEISVSKFFDAIEIISNKLAENFDLNHYRPITVEFYLEESRELAERIERFTKKVAEDLAHARRILQDQEKIREGFAEVREGFAEVRNNQAELRGEMQDFRANFRAWAEQLQNPQPQPSGSLIDAKPSRHNKSMSRD</sequence>
<feature type="region of interest" description="Disordered" evidence="1">
    <location>
        <begin position="414"/>
        <end position="442"/>
    </location>
</feature>
<dbReference type="Proteomes" id="UP000325440">
    <property type="component" value="Unassembled WGS sequence"/>
</dbReference>
<dbReference type="AlphaFoldDB" id="A0A5E4MRU9"/>
<proteinExistence type="predicted"/>
<evidence type="ECO:0000313" key="3">
    <source>
        <dbReference type="Proteomes" id="UP000325440"/>
    </source>
</evidence>